<dbReference type="Gene3D" id="1.10.8.750">
    <property type="entry name" value="Phosphoribosylformylglycinamidine synthase, linker domain"/>
    <property type="match status" value="1"/>
</dbReference>
<comment type="subcellular location">
    <subcellularLocation>
        <location evidence="8">Cytoplasm</location>
    </subcellularLocation>
</comment>
<dbReference type="UniPathway" id="UPA00074">
    <property type="reaction ID" value="UER00128"/>
</dbReference>
<accession>H9UFA4</accession>
<feature type="domain" description="Phosphoribosylformylglycinamidine synthase linker" evidence="11">
    <location>
        <begin position="181"/>
        <end position="239"/>
    </location>
</feature>
<dbReference type="InterPro" id="IPR010074">
    <property type="entry name" value="PRibForGlyAmidine_synth_PurL"/>
</dbReference>
<evidence type="ECO:0000313" key="12">
    <source>
        <dbReference type="EMBL" id="AFG36197.1"/>
    </source>
</evidence>
<keyword evidence="2 8" id="KW-0436">Ligase</keyword>
<keyword evidence="4 8" id="KW-0547">Nucleotide-binding</keyword>
<feature type="binding site" evidence="8">
    <location>
        <position position="496"/>
    </location>
    <ligand>
        <name>Mg(2+)</name>
        <dbReference type="ChEBI" id="CHEBI:18420"/>
        <label>2</label>
    </ligand>
</feature>
<dbReference type="GO" id="GO:0005524">
    <property type="term" value="F:ATP binding"/>
    <property type="evidence" value="ECO:0007669"/>
    <property type="project" value="UniProtKB-UniRule"/>
</dbReference>
<dbReference type="Gene3D" id="3.90.650.10">
    <property type="entry name" value="PurM-like C-terminal domain"/>
    <property type="match status" value="2"/>
</dbReference>
<feature type="binding site" evidence="8">
    <location>
        <position position="332"/>
    </location>
    <ligand>
        <name>substrate</name>
    </ligand>
</feature>
<evidence type="ECO:0000256" key="1">
    <source>
        <dbReference type="ARBA" id="ARBA00022490"/>
    </source>
</evidence>
<dbReference type="OrthoDB" id="9804441at2"/>
<keyword evidence="1 8" id="KW-0963">Cytoplasm</keyword>
<dbReference type="GO" id="GO:0004642">
    <property type="term" value="F:phosphoribosylformylglycinamidine synthase activity"/>
    <property type="evidence" value="ECO:0007669"/>
    <property type="project" value="UniProtKB-UniRule"/>
</dbReference>
<feature type="binding site" evidence="8">
    <location>
        <position position="737"/>
    </location>
    <ligand>
        <name>ATP</name>
        <dbReference type="ChEBI" id="CHEBI:30616"/>
    </ligand>
</feature>
<feature type="binding site" evidence="8">
    <location>
        <position position="309"/>
    </location>
    <ligand>
        <name>Mg(2+)</name>
        <dbReference type="ChEBI" id="CHEBI:18420"/>
        <label>1</label>
    </ligand>
</feature>
<dbReference type="PANTHER" id="PTHR43555">
    <property type="entry name" value="PHOSPHORIBOSYLFORMYLGLYCINAMIDINE SYNTHASE SUBUNIT PURL"/>
    <property type="match status" value="1"/>
</dbReference>
<feature type="domain" description="PurM-like N-terminal" evidence="9">
    <location>
        <begin position="679"/>
        <end position="810"/>
    </location>
</feature>
<feature type="binding site" evidence="8">
    <location>
        <position position="307"/>
    </location>
    <ligand>
        <name>ATP</name>
        <dbReference type="ChEBI" id="CHEBI:30616"/>
    </ligand>
</feature>
<dbReference type="Pfam" id="PF00586">
    <property type="entry name" value="AIRS"/>
    <property type="match status" value="2"/>
</dbReference>
<dbReference type="GO" id="GO:0005737">
    <property type="term" value="C:cytoplasm"/>
    <property type="evidence" value="ECO:0007669"/>
    <property type="project" value="UniProtKB-SubCell"/>
</dbReference>
<evidence type="ECO:0000313" key="13">
    <source>
        <dbReference type="Proteomes" id="UP000007383"/>
    </source>
</evidence>
<evidence type="ECO:0000259" key="11">
    <source>
        <dbReference type="Pfam" id="PF18072"/>
    </source>
</evidence>
<feature type="domain" description="PurM-like C-terminal" evidence="10">
    <location>
        <begin position="432"/>
        <end position="579"/>
    </location>
</feature>
<evidence type="ECO:0000259" key="10">
    <source>
        <dbReference type="Pfam" id="PF02769"/>
    </source>
</evidence>
<dbReference type="EMBL" id="CP003282">
    <property type="protein sequence ID" value="AFG36197.1"/>
    <property type="molecule type" value="Genomic_DNA"/>
</dbReference>
<organism evidence="12 13">
    <name type="scientific">Spirochaeta africana (strain ATCC 700263 / DSM 8902 / Z-7692)</name>
    <dbReference type="NCBI Taxonomy" id="889378"/>
    <lineage>
        <taxon>Bacteria</taxon>
        <taxon>Pseudomonadati</taxon>
        <taxon>Spirochaetota</taxon>
        <taxon>Spirochaetia</taxon>
        <taxon>Spirochaetales</taxon>
        <taxon>Spirochaetaceae</taxon>
        <taxon>Spirochaeta</taxon>
    </lineage>
</organism>
<comment type="catalytic activity">
    <reaction evidence="8">
        <text>N(2)-formyl-N(1)-(5-phospho-beta-D-ribosyl)glycinamide + L-glutamine + ATP + H2O = 2-formamido-N(1)-(5-O-phospho-beta-D-ribosyl)acetamidine + L-glutamate + ADP + phosphate + H(+)</text>
        <dbReference type="Rhea" id="RHEA:17129"/>
        <dbReference type="ChEBI" id="CHEBI:15377"/>
        <dbReference type="ChEBI" id="CHEBI:15378"/>
        <dbReference type="ChEBI" id="CHEBI:29985"/>
        <dbReference type="ChEBI" id="CHEBI:30616"/>
        <dbReference type="ChEBI" id="CHEBI:43474"/>
        <dbReference type="ChEBI" id="CHEBI:58359"/>
        <dbReference type="ChEBI" id="CHEBI:147286"/>
        <dbReference type="ChEBI" id="CHEBI:147287"/>
        <dbReference type="ChEBI" id="CHEBI:456216"/>
        <dbReference type="EC" id="6.3.5.3"/>
    </reaction>
</comment>
<keyword evidence="7 8" id="KW-0460">Magnesium</keyword>
<keyword evidence="13" id="KW-1185">Reference proteome</keyword>
<comment type="pathway">
    <text evidence="8">Purine metabolism; IMP biosynthesis via de novo pathway; 5-amino-1-(5-phospho-D-ribosyl)imidazole from N(2)-formyl-N(1)-(5-phospho-D-ribosyl)glycinamide: step 1/2.</text>
</comment>
<dbReference type="HAMAP" id="MF_00420">
    <property type="entry name" value="PurL_2"/>
    <property type="match status" value="1"/>
</dbReference>
<dbReference type="CDD" id="cd02204">
    <property type="entry name" value="PurL_repeat2"/>
    <property type="match status" value="1"/>
</dbReference>
<dbReference type="STRING" id="889378.Spiaf_0088"/>
<dbReference type="InterPro" id="IPR036921">
    <property type="entry name" value="PurM-like_N_sf"/>
</dbReference>
<evidence type="ECO:0000256" key="4">
    <source>
        <dbReference type="ARBA" id="ARBA00022741"/>
    </source>
</evidence>
<feature type="active site" description="Proton acceptor" evidence="8">
    <location>
        <position position="311"/>
    </location>
</feature>
<dbReference type="Pfam" id="PF02769">
    <property type="entry name" value="AIRS_C"/>
    <property type="match status" value="2"/>
</dbReference>
<dbReference type="InterPro" id="IPR041609">
    <property type="entry name" value="PurL_linker"/>
</dbReference>
<proteinExistence type="inferred from homology"/>
<dbReference type="RefSeq" id="WP_014454195.1">
    <property type="nucleotide sequence ID" value="NC_017098.1"/>
</dbReference>
<dbReference type="PANTHER" id="PTHR43555:SF1">
    <property type="entry name" value="PHOSPHORIBOSYLFORMYLGLYCINAMIDINE SYNTHASE SUBUNIT PURL"/>
    <property type="match status" value="1"/>
</dbReference>
<keyword evidence="3 8" id="KW-0479">Metal-binding</keyword>
<name>H9UFA4_SPIAZ</name>
<feature type="binding site" evidence="8">
    <location>
        <begin position="539"/>
        <end position="541"/>
    </location>
    <ligand>
        <name>substrate</name>
    </ligand>
</feature>
<dbReference type="Proteomes" id="UP000007383">
    <property type="component" value="Chromosome"/>
</dbReference>
<dbReference type="eggNOG" id="COG0046">
    <property type="taxonomic scope" value="Bacteria"/>
</dbReference>
<gene>
    <name evidence="8" type="primary">purL</name>
    <name evidence="12" type="ordered locus">Spiaf_0088</name>
</gene>
<feature type="binding site" evidence="8">
    <location>
        <position position="333"/>
    </location>
    <ligand>
        <name>Mg(2+)</name>
        <dbReference type="ChEBI" id="CHEBI:18420"/>
        <label>2</label>
    </ligand>
</feature>
<feature type="binding site" evidence="8">
    <location>
        <position position="468"/>
    </location>
    <ligand>
        <name>substrate</name>
    </ligand>
</feature>
<feature type="binding site" evidence="8">
    <location>
        <position position="784"/>
    </location>
    <ligand>
        <name>substrate</name>
    </ligand>
</feature>
<dbReference type="Gene3D" id="3.30.1330.10">
    <property type="entry name" value="PurM-like, N-terminal domain"/>
    <property type="match status" value="2"/>
</dbReference>
<dbReference type="SUPFAM" id="SSF55326">
    <property type="entry name" value="PurM N-terminal domain-like"/>
    <property type="match status" value="2"/>
</dbReference>
<dbReference type="InterPro" id="IPR036676">
    <property type="entry name" value="PurM-like_C_sf"/>
</dbReference>
<dbReference type="Pfam" id="PF18072">
    <property type="entry name" value="FGAR-AT_linker"/>
    <property type="match status" value="1"/>
</dbReference>
<feature type="domain" description="PurM-like C-terminal" evidence="10">
    <location>
        <begin position="824"/>
        <end position="987"/>
    </location>
</feature>
<evidence type="ECO:0000256" key="5">
    <source>
        <dbReference type="ARBA" id="ARBA00022755"/>
    </source>
</evidence>
<evidence type="ECO:0000256" key="2">
    <source>
        <dbReference type="ARBA" id="ARBA00022598"/>
    </source>
</evidence>
<evidence type="ECO:0000259" key="9">
    <source>
        <dbReference type="Pfam" id="PF00586"/>
    </source>
</evidence>
<dbReference type="InterPro" id="IPR010918">
    <property type="entry name" value="PurM-like_C_dom"/>
</dbReference>
<evidence type="ECO:0000256" key="6">
    <source>
        <dbReference type="ARBA" id="ARBA00022840"/>
    </source>
</evidence>
<dbReference type="KEGG" id="sfc:Spiaf_0088"/>
<comment type="subunit">
    <text evidence="8">Monomer. Part of the FGAM synthase complex composed of 1 PurL, 1 PurQ and 2 PurS subunits.</text>
</comment>
<sequence length="1017" mass="109919">MRIEVQYRQEDPRAERVRQGIAASVGVQLPQLHIADVYLLEAASLPQDQVLAQVFTDPVAQELRIGGFPADGSLILEVGLKPGVTDTTGITAAQSLQLHGAVDPVVQTAVQYRIPADSVSGDQLAAVVAYLHNPLIQNARVAATDGDAAKLPQTIEPVPAADVPPVERVQLEGLDEQQLLALSRQRLLALSVPEMQAIQEHFADAAVKQDRVTAGIGAEATDVELEMLAQTWSEHCKHKIFAADVQYHDTVTGESSTIHGLFKSCIAAVTRRIADRHAAEGRDFLRSVFTDNAGVIAFNDDYDVCIKAETHNSPSALDPYGGAITGIVGVNRDILGTGMGARPILNTNVLCFGYPDTPDERVPQGLMHPNRVMHGVHHGIVDGGNQSGIPVVGGAFLFDNSYLGKPLVFCGTGGIMPRTLHGKPGWQKEILPGDFAVMVGGRIGKDGIHGATFSSEELSESSPTSAVQIGDPIIQKRMTEFLLDARDRGLYRSLTDNGAGGLSSSFGEMAEGVGGIYLNLDNCPLKYPGLAAWEIFVSESQERMSLAVQPENWEALANLAREYDVEVSHVGEFRNSGLIEIEHQGAQVCRLPLEFVHDGVPRMQIPAEWIPPRDVQDHQVLDRLTAAADLAHLQTATLTLLQDPVIASKEHLIRQYDHEVQGGSVVKPFTGPGMDGVSDGGVVQPLHESTQGISMTHGVCPRYSDIDTYAMAQCAVDEAYRAHIALGGDPDRAGALDNFCWPDPVLSDSTPDGPYKMAQLVRSCRGLYDICDAYNLPLVSGKDSMKNDARLAGRKVSVRPTLLVTLMGIVPDVTRCRNTDFQSDGDEIYLVGTTAAELGGSRLEAAYQEDRLALPGDAGQWRDLREQQNILYEYDAIQLGDCPRVDTGRAHERYLWVAEQLSCGLIATIHDLSDGGLAAALAEGCIGGRIGARIDLPGSQHPVIELFSESASRFVVTVPPEHRQEFAKAAAGRSDVLQLGTVTEEPLLRINSRLGELLFGLEQLQQAFFAMRSQDHE</sequence>
<dbReference type="AlphaFoldDB" id="H9UFA4"/>
<evidence type="ECO:0000256" key="3">
    <source>
        <dbReference type="ARBA" id="ARBA00022723"/>
    </source>
</evidence>
<dbReference type="EC" id="6.3.5.3" evidence="8"/>
<dbReference type="CDD" id="cd02203">
    <property type="entry name" value="PurL_repeat1"/>
    <property type="match status" value="1"/>
</dbReference>
<reference evidence="13" key="1">
    <citation type="journal article" date="2013" name="Stand. Genomic Sci.">
        <title>Complete genome sequence of the halophilic bacterium Spirochaeta africana type strain (Z-7692(T)) from the alkaline Lake Magadi in the East African Rift.</title>
        <authorList>
            <person name="Liolos K."/>
            <person name="Abt B."/>
            <person name="Scheuner C."/>
            <person name="Teshima H."/>
            <person name="Held B."/>
            <person name="Lapidus A."/>
            <person name="Nolan M."/>
            <person name="Lucas S."/>
            <person name="Deshpande S."/>
            <person name="Cheng J.F."/>
            <person name="Tapia R."/>
            <person name="Goodwin L.A."/>
            <person name="Pitluck S."/>
            <person name="Pagani I."/>
            <person name="Ivanova N."/>
            <person name="Mavromatis K."/>
            <person name="Mikhailova N."/>
            <person name="Huntemann M."/>
            <person name="Pati A."/>
            <person name="Chen A."/>
            <person name="Palaniappan K."/>
            <person name="Land M."/>
            <person name="Rohde M."/>
            <person name="Tindall B.J."/>
            <person name="Detter J.C."/>
            <person name="Goker M."/>
            <person name="Bristow J."/>
            <person name="Eisen J.A."/>
            <person name="Markowitz V."/>
            <person name="Hugenholtz P."/>
            <person name="Woyke T."/>
            <person name="Klenk H.P."/>
            <person name="Kyrpides N.C."/>
        </authorList>
    </citation>
    <scope>NUCLEOTIDE SEQUENCE</scope>
    <source>
        <strain evidence="13">ATCC 700263 / DSM 8902 / Z-7692</strain>
    </source>
</reference>
<protein>
    <recommendedName>
        <fullName evidence="8">Phosphoribosylformylglycinamidine synthase subunit PurL</fullName>
        <shortName evidence="8">FGAM synthase</shortName>
        <ecNumber evidence="8">6.3.5.3</ecNumber>
    </recommendedName>
    <alternativeName>
        <fullName evidence="8">Formylglycinamide ribonucleotide amidotransferase subunit II</fullName>
        <shortName evidence="8">FGAR amidotransferase II</shortName>
        <shortName evidence="8">FGAR-AT II</shortName>
    </alternativeName>
    <alternativeName>
        <fullName evidence="8">Glutamine amidotransferase PurL</fullName>
    </alternativeName>
    <alternativeName>
        <fullName evidence="8">Phosphoribosylformylglycinamidine synthase subunit II</fullName>
    </alternativeName>
</protein>
<dbReference type="SUPFAM" id="SSF56042">
    <property type="entry name" value="PurM C-terminal domain-like"/>
    <property type="match status" value="2"/>
</dbReference>
<feature type="binding site" evidence="8">
    <location>
        <position position="781"/>
    </location>
    <ligand>
        <name>ATP</name>
        <dbReference type="ChEBI" id="CHEBI:30616"/>
    </ligand>
</feature>
<evidence type="ECO:0000256" key="7">
    <source>
        <dbReference type="ARBA" id="ARBA00022842"/>
    </source>
</evidence>
<dbReference type="HOGENOM" id="CLU_003100_0_0_12"/>
<feature type="active site" evidence="8">
    <location>
        <position position="235"/>
    </location>
</feature>
<dbReference type="GO" id="GO:0000287">
    <property type="term" value="F:magnesium ion binding"/>
    <property type="evidence" value="ECO:0007669"/>
    <property type="project" value="UniProtKB-UniRule"/>
</dbReference>
<evidence type="ECO:0000256" key="8">
    <source>
        <dbReference type="HAMAP-Rule" id="MF_00420"/>
    </source>
</evidence>
<dbReference type="GO" id="GO:0006189">
    <property type="term" value="P:'de novo' IMP biosynthetic process"/>
    <property type="evidence" value="ECO:0007669"/>
    <property type="project" value="UniProtKB-UniRule"/>
</dbReference>
<comment type="similarity">
    <text evidence="8">Belongs to the FGAMS family.</text>
</comment>
<keyword evidence="6 8" id="KW-0067">ATP-binding</keyword>
<comment type="caution">
    <text evidence="8">Lacks conserved residue(s) required for the propagation of feature annotation.</text>
</comment>
<dbReference type="InterPro" id="IPR016188">
    <property type="entry name" value="PurM-like_N"/>
</dbReference>
<comment type="function">
    <text evidence="8">Part of the phosphoribosylformylglycinamidine synthase complex involved in the purines biosynthetic pathway. Catalyzes the ATP-dependent conversion of formylglycinamide ribonucleotide (FGAR) and glutamine to yield formylglycinamidine ribonucleotide (FGAM) and glutamate. The FGAM synthase complex is composed of three subunits. PurQ produces an ammonia molecule by converting glutamine to glutamate. PurL transfers the ammonia molecule to FGAR to form FGAM in an ATP-dependent manner. PurS interacts with PurQ and PurL and is thought to assist in the transfer of the ammonia molecule from PurQ to PurL.</text>
</comment>
<dbReference type="PATRIC" id="fig|889378.3.peg.92"/>
<feature type="domain" description="PurM-like N-terminal" evidence="9">
    <location>
        <begin position="291"/>
        <end position="416"/>
    </location>
</feature>
<keyword evidence="5 8" id="KW-0658">Purine biosynthesis</keyword>